<feature type="binding site" evidence="7">
    <location>
        <position position="189"/>
    </location>
    <ligand>
        <name>glyoxylate</name>
        <dbReference type="ChEBI" id="CHEBI:36655"/>
    </ligand>
</feature>
<dbReference type="GO" id="GO:0004460">
    <property type="term" value="F:L-lactate dehydrogenase (cytochrome) activity"/>
    <property type="evidence" value="ECO:0007669"/>
    <property type="project" value="UniProtKB-EC"/>
</dbReference>
<dbReference type="Gene3D" id="3.20.20.70">
    <property type="entry name" value="Aldolase class I"/>
    <property type="match status" value="1"/>
</dbReference>
<feature type="active site" description="Proton acceptor" evidence="6">
    <location>
        <position position="299"/>
    </location>
</feature>
<evidence type="ECO:0000313" key="9">
    <source>
        <dbReference type="EMBL" id="SMX40268.1"/>
    </source>
</evidence>
<evidence type="ECO:0000256" key="7">
    <source>
        <dbReference type="PIRSR" id="PIRSR000138-2"/>
    </source>
</evidence>
<dbReference type="InterPro" id="IPR012133">
    <property type="entry name" value="Alpha-hydoxy_acid_DH_FMN"/>
</dbReference>
<evidence type="ECO:0000256" key="3">
    <source>
        <dbReference type="ARBA" id="ARBA00022643"/>
    </source>
</evidence>
<evidence type="ECO:0000259" key="8">
    <source>
        <dbReference type="PROSITE" id="PS51349"/>
    </source>
</evidence>
<feature type="binding site" evidence="7">
    <location>
        <position position="152"/>
    </location>
    <ligand>
        <name>FMN</name>
        <dbReference type="ChEBI" id="CHEBI:58210"/>
    </ligand>
</feature>
<dbReference type="AlphaFoldDB" id="A0A238KBQ7"/>
<evidence type="ECO:0000256" key="5">
    <source>
        <dbReference type="ARBA" id="ARBA00024042"/>
    </source>
</evidence>
<feature type="binding site" evidence="7">
    <location>
        <position position="302"/>
    </location>
    <ligand>
        <name>glyoxylate</name>
        <dbReference type="ChEBI" id="CHEBI:36655"/>
    </ligand>
</feature>
<feature type="binding site" evidence="7">
    <location>
        <position position="299"/>
    </location>
    <ligand>
        <name>glyoxylate</name>
        <dbReference type="ChEBI" id="CHEBI:36655"/>
    </ligand>
</feature>
<keyword evidence="3 7" id="KW-0288">FMN</keyword>
<dbReference type="InterPro" id="IPR013785">
    <property type="entry name" value="Aldolase_TIM"/>
</dbReference>
<evidence type="ECO:0000256" key="1">
    <source>
        <dbReference type="ARBA" id="ARBA00001917"/>
    </source>
</evidence>
<feature type="binding site" evidence="7">
    <location>
        <begin position="353"/>
        <end position="354"/>
    </location>
    <ligand>
        <name>FMN</name>
        <dbReference type="ChEBI" id="CHEBI:58210"/>
    </ligand>
</feature>
<gene>
    <name evidence="9" type="primary">lldD_2</name>
    <name evidence="9" type="ORF">PEV8663_01963</name>
</gene>
<keyword evidence="10" id="KW-1185">Reference proteome</keyword>
<comment type="similarity">
    <text evidence="5">Belongs to the FMN-dependent alpha-hydroxy acid dehydrogenase family.</text>
</comment>
<dbReference type="PIRSF" id="PIRSF000138">
    <property type="entry name" value="Al-hdrx_acd_dh"/>
    <property type="match status" value="1"/>
</dbReference>
<protein>
    <submittedName>
        <fullName evidence="9">L-lactate dehydrogenase [cytochrome]</fullName>
        <ecNumber evidence="9">1.1.2.3</ecNumber>
    </submittedName>
</protein>
<dbReference type="InterPro" id="IPR037396">
    <property type="entry name" value="FMN_HAD"/>
</dbReference>
<reference evidence="9 10" key="1">
    <citation type="submission" date="2017-05" db="EMBL/GenBank/DDBJ databases">
        <authorList>
            <person name="Song R."/>
            <person name="Chenine A.L."/>
            <person name="Ruprecht R.M."/>
        </authorList>
    </citation>
    <scope>NUCLEOTIDE SEQUENCE [LARGE SCALE GENOMIC DNA]</scope>
    <source>
        <strain evidence="9 10">CECT 8663</strain>
    </source>
</reference>
<feature type="binding site" evidence="7">
    <location>
        <position position="49"/>
    </location>
    <ligand>
        <name>glyoxylate</name>
        <dbReference type="ChEBI" id="CHEBI:36655"/>
    </ligand>
</feature>
<dbReference type="Pfam" id="PF01070">
    <property type="entry name" value="FMN_dh"/>
    <property type="match status" value="1"/>
</dbReference>
<dbReference type="PROSITE" id="PS51349">
    <property type="entry name" value="FMN_HYDROXY_ACID_DH_2"/>
    <property type="match status" value="1"/>
</dbReference>
<evidence type="ECO:0000256" key="6">
    <source>
        <dbReference type="PIRSR" id="PIRSR000138-1"/>
    </source>
</evidence>
<name>A0A238KBQ7_9RHOB</name>
<feature type="binding site" evidence="7">
    <location>
        <position position="131"/>
    </location>
    <ligand>
        <name>FMN</name>
        <dbReference type="ChEBI" id="CHEBI:58210"/>
    </ligand>
</feature>
<feature type="binding site" evidence="7">
    <location>
        <position position="275"/>
    </location>
    <ligand>
        <name>FMN</name>
        <dbReference type="ChEBI" id="CHEBI:58210"/>
    </ligand>
</feature>
<accession>A0A238KBQ7</accession>
<feature type="binding site" evidence="7">
    <location>
        <position position="297"/>
    </location>
    <ligand>
        <name>FMN</name>
        <dbReference type="ChEBI" id="CHEBI:58210"/>
    </ligand>
</feature>
<feature type="domain" description="FMN hydroxy acid dehydrogenase" evidence="8">
    <location>
        <begin position="23"/>
        <end position="404"/>
    </location>
</feature>
<dbReference type="EMBL" id="FXYH01000006">
    <property type="protein sequence ID" value="SMX40268.1"/>
    <property type="molecule type" value="Genomic_DNA"/>
</dbReference>
<dbReference type="InterPro" id="IPR000262">
    <property type="entry name" value="FMN-dep_DH"/>
</dbReference>
<evidence type="ECO:0000256" key="2">
    <source>
        <dbReference type="ARBA" id="ARBA00022630"/>
    </source>
</evidence>
<dbReference type="CDD" id="cd02809">
    <property type="entry name" value="alpha_hydroxyacid_oxid_FMN"/>
    <property type="match status" value="1"/>
</dbReference>
<evidence type="ECO:0000313" key="10">
    <source>
        <dbReference type="Proteomes" id="UP000220836"/>
    </source>
</evidence>
<organism evidence="9 10">
    <name type="scientific">Pelagimonas varians</name>
    <dbReference type="NCBI Taxonomy" id="696760"/>
    <lineage>
        <taxon>Bacteria</taxon>
        <taxon>Pseudomonadati</taxon>
        <taxon>Pseudomonadota</taxon>
        <taxon>Alphaproteobacteria</taxon>
        <taxon>Rhodobacterales</taxon>
        <taxon>Roseobacteraceae</taxon>
        <taxon>Pelagimonas</taxon>
    </lineage>
</organism>
<evidence type="ECO:0000256" key="4">
    <source>
        <dbReference type="ARBA" id="ARBA00023002"/>
    </source>
</evidence>
<dbReference type="PANTHER" id="PTHR10578">
    <property type="entry name" value="S -2-HYDROXY-ACID OXIDASE-RELATED"/>
    <property type="match status" value="1"/>
</dbReference>
<dbReference type="Proteomes" id="UP000220836">
    <property type="component" value="Unassembled WGS sequence"/>
</dbReference>
<proteinExistence type="inferred from homology"/>
<dbReference type="SUPFAM" id="SSF51395">
    <property type="entry name" value="FMN-linked oxidoreductases"/>
    <property type="match status" value="1"/>
</dbReference>
<keyword evidence="2 7" id="KW-0285">Flavoprotein</keyword>
<feature type="binding site" evidence="7">
    <location>
        <begin position="102"/>
        <end position="104"/>
    </location>
    <ligand>
        <name>FMN</name>
        <dbReference type="ChEBI" id="CHEBI:58210"/>
    </ligand>
</feature>
<dbReference type="EC" id="1.1.2.3" evidence="9"/>
<comment type="cofactor">
    <cofactor evidence="1">
        <name>FMN</name>
        <dbReference type="ChEBI" id="CHEBI:58210"/>
    </cofactor>
</comment>
<dbReference type="PANTHER" id="PTHR10578:SF107">
    <property type="entry name" value="2-HYDROXYACID OXIDASE 1"/>
    <property type="match status" value="1"/>
</dbReference>
<dbReference type="GO" id="GO:0010181">
    <property type="term" value="F:FMN binding"/>
    <property type="evidence" value="ECO:0007669"/>
    <property type="project" value="InterPro"/>
</dbReference>
<sequence>MNSTFIIVGTGQPRLSDHKYRMDLDLSYPAISDLRLRARRRVPHFAFEYLDSSTGEELQAKRNRDALDAVMFMPDILKGPIDPQFETEFMGQTYSRPFGIAPVGMAGVMWPGAERYLAGFAAKARIPYGLSTVATRLPEEIGPIAGDMGWFQLYCPSDPDIRRDMLRRARDAGFTKLILTVDVPDDSRRERQRRAKLTLPPKITPRVIWEVMTHPRWALGTLQTGSPRLRLPESYVDTSQARSSLAHAGHIIRGAPDWDTLAMLRDEWQGDFIVKGVMCPVAAKRLTTTGVDAIWVSNHTARQFEPGPASIDALPAIRSAVGPDFPLIFDSGIASGMDVLRALALGANFVMLGRAWHYAVGALGARGPDHLMHILSDDMKLNMGQIGTQRFEQLSARLLRKAQG</sequence>
<feature type="binding site" evidence="7">
    <location>
        <position position="180"/>
    </location>
    <ligand>
        <name>FMN</name>
        <dbReference type="ChEBI" id="CHEBI:58210"/>
    </ligand>
</feature>
<feature type="binding site" evidence="7">
    <location>
        <position position="154"/>
    </location>
    <ligand>
        <name>glyoxylate</name>
        <dbReference type="ChEBI" id="CHEBI:36655"/>
    </ligand>
</feature>
<keyword evidence="4 9" id="KW-0560">Oxidoreductase</keyword>